<evidence type="ECO:0000256" key="1">
    <source>
        <dbReference type="PROSITE-ProRule" id="PRU01211"/>
    </source>
</evidence>
<dbReference type="GO" id="GO:0004222">
    <property type="term" value="F:metalloendopeptidase activity"/>
    <property type="evidence" value="ECO:0007669"/>
    <property type="project" value="UniProtKB-UniRule"/>
</dbReference>
<dbReference type="InterPro" id="IPR034035">
    <property type="entry name" value="Astacin-like_dom"/>
</dbReference>
<organism evidence="4 5">
    <name type="scientific">Gynuella sunshinyii YC6258</name>
    <dbReference type="NCBI Taxonomy" id="1445510"/>
    <lineage>
        <taxon>Bacteria</taxon>
        <taxon>Pseudomonadati</taxon>
        <taxon>Pseudomonadota</taxon>
        <taxon>Gammaproteobacteria</taxon>
        <taxon>Oceanospirillales</taxon>
        <taxon>Saccharospirillaceae</taxon>
        <taxon>Gynuella</taxon>
    </lineage>
</organism>
<dbReference type="KEGG" id="gsn:YC6258_05060"/>
<dbReference type="PANTHER" id="PTHR10127">
    <property type="entry name" value="DISCOIDIN, CUB, EGF, LAMININ , AND ZINC METALLOPROTEASE DOMAIN CONTAINING"/>
    <property type="match status" value="1"/>
</dbReference>
<dbReference type="InterPro" id="IPR006026">
    <property type="entry name" value="Peptidase_Metallo"/>
</dbReference>
<dbReference type="Gene3D" id="2.60.120.380">
    <property type="match status" value="1"/>
</dbReference>
<dbReference type="Proteomes" id="UP000032266">
    <property type="component" value="Chromosome"/>
</dbReference>
<dbReference type="SUPFAM" id="SSF55486">
    <property type="entry name" value="Metalloproteases ('zincins'), catalytic domain"/>
    <property type="match status" value="1"/>
</dbReference>
<dbReference type="Pfam" id="PF01400">
    <property type="entry name" value="Astacin"/>
    <property type="match status" value="1"/>
</dbReference>
<feature type="compositionally biased region" description="Polar residues" evidence="2">
    <location>
        <begin position="319"/>
        <end position="328"/>
    </location>
</feature>
<dbReference type="HOGENOM" id="CLU_663527_0_0_6"/>
<dbReference type="GO" id="GO:0008270">
    <property type="term" value="F:zinc ion binding"/>
    <property type="evidence" value="ECO:0007669"/>
    <property type="project" value="UniProtKB-UniRule"/>
</dbReference>
<keyword evidence="1" id="KW-0482">Metalloprotease</keyword>
<feature type="region of interest" description="Disordered" evidence="2">
    <location>
        <begin position="293"/>
        <end position="328"/>
    </location>
</feature>
<dbReference type="PATRIC" id="fig|1445510.3.peg.5019"/>
<dbReference type="GO" id="GO:0006508">
    <property type="term" value="P:proteolysis"/>
    <property type="evidence" value="ECO:0007669"/>
    <property type="project" value="UniProtKB-KW"/>
</dbReference>
<dbReference type="PRINTS" id="PR00480">
    <property type="entry name" value="ASTACIN"/>
</dbReference>
<feature type="domain" description="Peptidase M12A" evidence="3">
    <location>
        <begin position="101"/>
        <end position="295"/>
    </location>
</feature>
<dbReference type="Gene3D" id="3.40.390.10">
    <property type="entry name" value="Collagenase (Catalytic Domain)"/>
    <property type="match status" value="1"/>
</dbReference>
<keyword evidence="1" id="KW-0862">Zinc</keyword>
<feature type="binding site" evidence="1">
    <location>
        <position position="195"/>
    </location>
    <ligand>
        <name>Zn(2+)</name>
        <dbReference type="ChEBI" id="CHEBI:29105"/>
        <note>catalytic</note>
    </ligand>
</feature>
<dbReference type="RefSeq" id="WP_052830503.1">
    <property type="nucleotide sequence ID" value="NZ_CP007142.1"/>
</dbReference>
<dbReference type="InterPro" id="IPR024079">
    <property type="entry name" value="MetalloPept_cat_dom_sf"/>
</dbReference>
<accession>A0A0C5VCM9</accession>
<dbReference type="PROSITE" id="PS51257">
    <property type="entry name" value="PROKAR_LIPOPROTEIN"/>
    <property type="match status" value="1"/>
</dbReference>
<reference evidence="4 5" key="1">
    <citation type="submission" date="2014-01" db="EMBL/GenBank/DDBJ databases">
        <title>Full genme sequencing of cellulolytic bacterium Gynuella sunshinyii YC6258T gen. nov., sp. nov.</title>
        <authorList>
            <person name="Khan H."/>
            <person name="Chung E.J."/>
            <person name="Chung Y.R."/>
        </authorList>
    </citation>
    <scope>NUCLEOTIDE SEQUENCE [LARGE SCALE GENOMIC DNA]</scope>
    <source>
        <strain evidence="4 5">YC6258</strain>
    </source>
</reference>
<name>A0A0C5VCM9_9GAMM</name>
<feature type="binding site" evidence="1">
    <location>
        <position position="201"/>
    </location>
    <ligand>
        <name>Zn(2+)</name>
        <dbReference type="ChEBI" id="CHEBI:29105"/>
        <note>catalytic</note>
    </ligand>
</feature>
<gene>
    <name evidence="4" type="ORF">YC6258_05060</name>
</gene>
<keyword evidence="5" id="KW-1185">Reference proteome</keyword>
<evidence type="ECO:0000313" key="4">
    <source>
        <dbReference type="EMBL" id="AJQ97090.1"/>
    </source>
</evidence>
<dbReference type="CDD" id="cd04280">
    <property type="entry name" value="ZnMc_astacin_like"/>
    <property type="match status" value="1"/>
</dbReference>
<protein>
    <recommendedName>
        <fullName evidence="3">Peptidase M12A domain-containing protein</fullName>
    </recommendedName>
</protein>
<dbReference type="AlphaFoldDB" id="A0A0C5VCM9"/>
<keyword evidence="1" id="KW-0645">Protease</keyword>
<dbReference type="InterPro" id="IPR001506">
    <property type="entry name" value="Peptidase_M12A"/>
</dbReference>
<evidence type="ECO:0000259" key="3">
    <source>
        <dbReference type="PROSITE" id="PS51864"/>
    </source>
</evidence>
<dbReference type="STRING" id="1445510.YC6258_05060"/>
<sequence>MKKIIPLTAAILFVTACNDSGSETASGNGQDSIWGYSSTGRNLVEIQTSNGQTIKAVDIDGIAHVGDMMLGRTEDLLQHGLTVAENQDQPTAQEKSISRAATIYPSSGFKWPDGIVPFALNSNLSSAARADALSAISYWNTNTNVKFIERTNEADYLLITNGNGCSSYVGKIGGAQAVTLAYNCGMAAAIHELGHAVGFEHEQTRSDRDNYVSIYWDNIQSGMEYNFEKINTSNRHDVGNYDYYSIMHYHAWAFSKNDQPTILPKQDDVDLYTMGMVSEMSAGDLAAVAAIYGDPGNGNDNSGDNDNDNSGDPDQNQGEQYSGQLSGSRATNIQPNGNWFQYQGGTLSATLSGPDNADFDLYLQQWNGRSWVNVAISESYSSSEAISYEAAAGYYQFVVLSYNGSGSYTFTLKR</sequence>
<feature type="active site" evidence="1">
    <location>
        <position position="192"/>
    </location>
</feature>
<dbReference type="PANTHER" id="PTHR10127:SF850">
    <property type="entry name" value="METALLOENDOPEPTIDASE"/>
    <property type="match status" value="1"/>
</dbReference>
<feature type="binding site" evidence="1">
    <location>
        <position position="191"/>
    </location>
    <ligand>
        <name>Zn(2+)</name>
        <dbReference type="ChEBI" id="CHEBI:29105"/>
        <note>catalytic</note>
    </ligand>
</feature>
<dbReference type="PROSITE" id="PS51864">
    <property type="entry name" value="ASTACIN"/>
    <property type="match status" value="1"/>
</dbReference>
<dbReference type="EMBL" id="CP007142">
    <property type="protein sequence ID" value="AJQ97090.1"/>
    <property type="molecule type" value="Genomic_DNA"/>
</dbReference>
<comment type="caution">
    <text evidence="1">Lacks conserved residue(s) required for the propagation of feature annotation.</text>
</comment>
<evidence type="ECO:0000256" key="2">
    <source>
        <dbReference type="SAM" id="MobiDB-lite"/>
    </source>
</evidence>
<dbReference type="SMART" id="SM00235">
    <property type="entry name" value="ZnMc"/>
    <property type="match status" value="1"/>
</dbReference>
<proteinExistence type="predicted"/>
<comment type="cofactor">
    <cofactor evidence="1">
        <name>Zn(2+)</name>
        <dbReference type="ChEBI" id="CHEBI:29105"/>
    </cofactor>
    <text evidence="1">Binds 1 zinc ion per subunit.</text>
</comment>
<feature type="compositionally biased region" description="Low complexity" evidence="2">
    <location>
        <begin position="293"/>
        <end position="302"/>
    </location>
</feature>
<keyword evidence="1" id="KW-0479">Metal-binding</keyword>
<keyword evidence="1" id="KW-0378">Hydrolase</keyword>
<evidence type="ECO:0000313" key="5">
    <source>
        <dbReference type="Proteomes" id="UP000032266"/>
    </source>
</evidence>